<dbReference type="Pfam" id="PF19555">
    <property type="entry name" value="DUF6078"/>
    <property type="match status" value="1"/>
</dbReference>
<sequence length="143" mass="16911">MPEWNIPYDFMLCEKTDCPRAAACLRHIAYMRELETETILRIINPRKLPADDSGDCAFFRDATPVTYAFGFKKMQGRMFPAQYVAFKNILMARYGRNPFFERRKGAFPLSPKEQAWIKRAARRAGAEAEFEFDSYEERYHWMD</sequence>
<dbReference type="AlphaFoldDB" id="A0A9D1XQI2"/>
<accession>A0A9D1XQI2</accession>
<evidence type="ECO:0000313" key="1">
    <source>
        <dbReference type="EMBL" id="HIX85430.1"/>
    </source>
</evidence>
<dbReference type="InterPro" id="IPR045724">
    <property type="entry name" value="DUF6078"/>
</dbReference>
<proteinExistence type="predicted"/>
<evidence type="ECO:0000313" key="2">
    <source>
        <dbReference type="Proteomes" id="UP000823847"/>
    </source>
</evidence>
<name>A0A9D1XQI2_9BACT</name>
<organism evidence="1 2">
    <name type="scientific">Candidatus Parabacteroides intestinigallinarum</name>
    <dbReference type="NCBI Taxonomy" id="2838722"/>
    <lineage>
        <taxon>Bacteria</taxon>
        <taxon>Pseudomonadati</taxon>
        <taxon>Bacteroidota</taxon>
        <taxon>Bacteroidia</taxon>
        <taxon>Bacteroidales</taxon>
        <taxon>Tannerellaceae</taxon>
        <taxon>Parabacteroides</taxon>
    </lineage>
</organism>
<comment type="caution">
    <text evidence="1">The sequence shown here is derived from an EMBL/GenBank/DDBJ whole genome shotgun (WGS) entry which is preliminary data.</text>
</comment>
<reference evidence="1" key="2">
    <citation type="submission" date="2021-04" db="EMBL/GenBank/DDBJ databases">
        <authorList>
            <person name="Gilroy R."/>
        </authorList>
    </citation>
    <scope>NUCLEOTIDE SEQUENCE</scope>
    <source>
        <strain evidence="1">ChiHecec2B26-12326</strain>
    </source>
</reference>
<gene>
    <name evidence="1" type="ORF">H9848_02315</name>
</gene>
<protein>
    <submittedName>
        <fullName evidence="1">Uncharacterized protein</fullName>
    </submittedName>
</protein>
<reference evidence="1" key="1">
    <citation type="journal article" date="2021" name="PeerJ">
        <title>Extensive microbial diversity within the chicken gut microbiome revealed by metagenomics and culture.</title>
        <authorList>
            <person name="Gilroy R."/>
            <person name="Ravi A."/>
            <person name="Getino M."/>
            <person name="Pursley I."/>
            <person name="Horton D.L."/>
            <person name="Alikhan N.F."/>
            <person name="Baker D."/>
            <person name="Gharbi K."/>
            <person name="Hall N."/>
            <person name="Watson M."/>
            <person name="Adriaenssens E.M."/>
            <person name="Foster-Nyarko E."/>
            <person name="Jarju S."/>
            <person name="Secka A."/>
            <person name="Antonio M."/>
            <person name="Oren A."/>
            <person name="Chaudhuri R.R."/>
            <person name="La Ragione R."/>
            <person name="Hildebrand F."/>
            <person name="Pallen M.J."/>
        </authorList>
    </citation>
    <scope>NUCLEOTIDE SEQUENCE</scope>
    <source>
        <strain evidence="1">ChiHecec2B26-12326</strain>
    </source>
</reference>
<dbReference type="Proteomes" id="UP000823847">
    <property type="component" value="Unassembled WGS sequence"/>
</dbReference>
<dbReference type="EMBL" id="DXEN01000013">
    <property type="protein sequence ID" value="HIX85430.1"/>
    <property type="molecule type" value="Genomic_DNA"/>
</dbReference>